<sequence>MRCFSQGCCCCPNRKSFSHLLCSQDSYVAQQHSDPHSKSTGGSNSLRHCTPTARKPQRRSYAGPSTRVAKLLAWELTLADSAMTCCTDERVKEDAFIKNT</sequence>
<dbReference type="EMBL" id="JAHUTJ010021876">
    <property type="protein sequence ID" value="MED6272603.1"/>
    <property type="molecule type" value="Genomic_DNA"/>
</dbReference>
<evidence type="ECO:0000313" key="3">
    <source>
        <dbReference type="Proteomes" id="UP001352852"/>
    </source>
</evidence>
<comment type="caution">
    <text evidence="2">The sequence shown here is derived from an EMBL/GenBank/DDBJ whole genome shotgun (WGS) entry which is preliminary data.</text>
</comment>
<organism evidence="2 3">
    <name type="scientific">Characodon lateralis</name>
    <dbReference type="NCBI Taxonomy" id="208331"/>
    <lineage>
        <taxon>Eukaryota</taxon>
        <taxon>Metazoa</taxon>
        <taxon>Chordata</taxon>
        <taxon>Craniata</taxon>
        <taxon>Vertebrata</taxon>
        <taxon>Euteleostomi</taxon>
        <taxon>Actinopterygii</taxon>
        <taxon>Neopterygii</taxon>
        <taxon>Teleostei</taxon>
        <taxon>Neoteleostei</taxon>
        <taxon>Acanthomorphata</taxon>
        <taxon>Ovalentaria</taxon>
        <taxon>Atherinomorphae</taxon>
        <taxon>Cyprinodontiformes</taxon>
        <taxon>Goodeidae</taxon>
        <taxon>Characodon</taxon>
    </lineage>
</organism>
<feature type="region of interest" description="Disordered" evidence="1">
    <location>
        <begin position="31"/>
        <end position="64"/>
    </location>
</feature>
<name>A0ABU7DBS7_9TELE</name>
<reference evidence="2 3" key="1">
    <citation type="submission" date="2021-06" db="EMBL/GenBank/DDBJ databases">
        <authorList>
            <person name="Palmer J.M."/>
        </authorList>
    </citation>
    <scope>NUCLEOTIDE SEQUENCE [LARGE SCALE GENOMIC DNA]</scope>
    <source>
        <strain evidence="2 3">CL_MEX2019</strain>
        <tissue evidence="2">Muscle</tissue>
    </source>
</reference>
<accession>A0ABU7DBS7</accession>
<evidence type="ECO:0000256" key="1">
    <source>
        <dbReference type="SAM" id="MobiDB-lite"/>
    </source>
</evidence>
<dbReference type="Proteomes" id="UP001352852">
    <property type="component" value="Unassembled WGS sequence"/>
</dbReference>
<protein>
    <submittedName>
        <fullName evidence="2">Uncharacterized protein</fullName>
    </submittedName>
</protein>
<gene>
    <name evidence="2" type="ORF">CHARACLAT_032030</name>
</gene>
<feature type="compositionally biased region" description="Polar residues" evidence="1">
    <location>
        <begin position="31"/>
        <end position="47"/>
    </location>
</feature>
<keyword evidence="3" id="KW-1185">Reference proteome</keyword>
<proteinExistence type="predicted"/>
<evidence type="ECO:0000313" key="2">
    <source>
        <dbReference type="EMBL" id="MED6272603.1"/>
    </source>
</evidence>